<organism evidence="2 3">
    <name type="scientific">Belnapia arida</name>
    <dbReference type="NCBI Taxonomy" id="2804533"/>
    <lineage>
        <taxon>Bacteria</taxon>
        <taxon>Pseudomonadati</taxon>
        <taxon>Pseudomonadota</taxon>
        <taxon>Alphaproteobacteria</taxon>
        <taxon>Acetobacterales</taxon>
        <taxon>Roseomonadaceae</taxon>
        <taxon>Belnapia</taxon>
    </lineage>
</organism>
<dbReference type="InterPro" id="IPR002035">
    <property type="entry name" value="VWF_A"/>
</dbReference>
<gene>
    <name evidence="2" type="ORF">JMJ56_25355</name>
</gene>
<comment type="caution">
    <text evidence="2">The sequence shown here is derived from an EMBL/GenBank/DDBJ whole genome shotgun (WGS) entry which is preliminary data.</text>
</comment>
<reference evidence="2 3" key="1">
    <citation type="submission" date="2021-01" db="EMBL/GenBank/DDBJ databases">
        <title>Belnapia mucosa sp. nov. and Belnapia arida sp. nov., isolated from the Tabernas Desert (Almeria, Spain).</title>
        <authorList>
            <person name="Molina-Menor E."/>
            <person name="Vidal-Verdu A."/>
            <person name="Calonge A."/>
            <person name="Satari L."/>
            <person name="Pereto J."/>
            <person name="Porcar M."/>
        </authorList>
    </citation>
    <scope>NUCLEOTIDE SEQUENCE [LARGE SCALE GENOMIC DNA]</scope>
    <source>
        <strain evidence="2 3">T18</strain>
    </source>
</reference>
<sequence>MTDRPATRLTLTAGLDRALAWEGGGSIRYLVADLTAGDGGKPGRQVPPLNLALAIDVSGSMAGEKLEAARRTALAVAEALGEADRLTVVAFDSGAELLLDARPMDAAGRRAAARAIGRLAPRGGTNLFSGWLLAAEYVAIAMAAGAGASHRLMLLSDGQANEGVTDRTELAHHAGELLRRGIMTSAVGIGDGYDEELLGAMAEAGGGRLHDAGQAHEIGEVVLGELREGRDALLERTTLRLSVPATLRAEVVGAWTQTALPGALEVLVGTLLPDRPKRLVFRLHAPAGAPGTALLLGVSASGALPDGGGLIEARPAEAELQLAPGHENSAQPRDADRDLAAVRAWQAEVLRRAVRMNRDGDRRAARHYLERELRWMQRYARGLKAVEPLLAELVLLLRRVGEDWDEQVRKEVYAASYQRARGEVDLRAAAPPSIAERFSGVPRR</sequence>
<keyword evidence="3" id="KW-1185">Reference proteome</keyword>
<accession>A0ABS1U9G4</accession>
<dbReference type="Pfam" id="PF00092">
    <property type="entry name" value="VWA"/>
    <property type="match status" value="1"/>
</dbReference>
<dbReference type="PROSITE" id="PS50234">
    <property type="entry name" value="VWFA"/>
    <property type="match status" value="1"/>
</dbReference>
<name>A0ABS1U9G4_9PROT</name>
<feature type="domain" description="VWFA" evidence="1">
    <location>
        <begin position="50"/>
        <end position="226"/>
    </location>
</feature>
<dbReference type="SUPFAM" id="SSF53300">
    <property type="entry name" value="vWA-like"/>
    <property type="match status" value="1"/>
</dbReference>
<dbReference type="EMBL" id="JAETWB010000025">
    <property type="protein sequence ID" value="MBL6081327.1"/>
    <property type="molecule type" value="Genomic_DNA"/>
</dbReference>
<dbReference type="InterPro" id="IPR036465">
    <property type="entry name" value="vWFA_dom_sf"/>
</dbReference>
<dbReference type="PANTHER" id="PTHR10579">
    <property type="entry name" value="CALCIUM-ACTIVATED CHLORIDE CHANNEL REGULATOR"/>
    <property type="match status" value="1"/>
</dbReference>
<evidence type="ECO:0000259" key="1">
    <source>
        <dbReference type="PROSITE" id="PS50234"/>
    </source>
</evidence>
<dbReference type="RefSeq" id="WP_202834550.1">
    <property type="nucleotide sequence ID" value="NZ_JAETWB010000025.1"/>
</dbReference>
<dbReference type="Gene3D" id="3.40.50.410">
    <property type="entry name" value="von Willebrand factor, type A domain"/>
    <property type="match status" value="1"/>
</dbReference>
<proteinExistence type="predicted"/>
<evidence type="ECO:0000313" key="2">
    <source>
        <dbReference type="EMBL" id="MBL6081327.1"/>
    </source>
</evidence>
<protein>
    <submittedName>
        <fullName evidence="2">VWA domain-containing protein</fullName>
    </submittedName>
</protein>
<dbReference type="PANTHER" id="PTHR10579:SF43">
    <property type="entry name" value="ZINC FINGER (C3HC4-TYPE RING FINGER) FAMILY PROTEIN"/>
    <property type="match status" value="1"/>
</dbReference>
<evidence type="ECO:0000313" key="3">
    <source>
        <dbReference type="Proteomes" id="UP000660885"/>
    </source>
</evidence>
<dbReference type="Proteomes" id="UP000660885">
    <property type="component" value="Unassembled WGS sequence"/>
</dbReference>
<dbReference type="SMART" id="SM00327">
    <property type="entry name" value="VWA"/>
    <property type="match status" value="1"/>
</dbReference>
<dbReference type="InterPro" id="IPR051266">
    <property type="entry name" value="CLCR"/>
</dbReference>